<reference evidence="1" key="2">
    <citation type="submission" date="2020-09" db="EMBL/GenBank/DDBJ databases">
        <authorList>
            <person name="Sun Q."/>
            <person name="Zhou Y."/>
        </authorList>
    </citation>
    <scope>NUCLEOTIDE SEQUENCE</scope>
    <source>
        <strain evidence="1">CGMCC 4.5737</strain>
    </source>
</reference>
<keyword evidence="2" id="KW-1185">Reference proteome</keyword>
<protein>
    <submittedName>
        <fullName evidence="1">Uncharacterized protein</fullName>
    </submittedName>
</protein>
<name>A0A8J3C6J5_9PSEU</name>
<gene>
    <name evidence="1" type="ORF">GCM10012275_08740</name>
</gene>
<evidence type="ECO:0000313" key="2">
    <source>
        <dbReference type="Proteomes" id="UP000637578"/>
    </source>
</evidence>
<reference evidence="1" key="1">
    <citation type="journal article" date="2014" name="Int. J. Syst. Evol. Microbiol.">
        <title>Complete genome sequence of Corynebacterium casei LMG S-19264T (=DSM 44701T), isolated from a smear-ripened cheese.</title>
        <authorList>
            <consortium name="US DOE Joint Genome Institute (JGI-PGF)"/>
            <person name="Walter F."/>
            <person name="Albersmeier A."/>
            <person name="Kalinowski J."/>
            <person name="Ruckert C."/>
        </authorList>
    </citation>
    <scope>NUCLEOTIDE SEQUENCE</scope>
    <source>
        <strain evidence="1">CGMCC 4.5737</strain>
    </source>
</reference>
<proteinExistence type="predicted"/>
<evidence type="ECO:0000313" key="1">
    <source>
        <dbReference type="EMBL" id="GGM40034.1"/>
    </source>
</evidence>
<dbReference type="AlphaFoldDB" id="A0A8J3C6J5"/>
<accession>A0A8J3C6J5</accession>
<dbReference type="Proteomes" id="UP000637578">
    <property type="component" value="Unassembled WGS sequence"/>
</dbReference>
<sequence length="278" mass="29579">MASVLRGAKEEGNLDGLLLASGRRTVRPTGIVANIATATVMTSALFAGAVGPAFGRPAAEPHYENIALATKTPFVGDHALVRFETDTDNLTAAPTDGAVEEDGSIKLQVDKGHLEHSERKITGGESLFSGGINFSSEEKQVRQAKLTSMSLNIGNGKVHSKINGVDVVLGVIDTSTLLLQKKKDSRQLDVVILDRDVELSDEAAKKLDSSLGTTAFTEGDARLTMSAVCRVNLNKALAADLGLDLDAAIKAELDKEIQLNEPIDLAPGQKFRHLREAR</sequence>
<organism evidence="1 2">
    <name type="scientific">Longimycelium tulufanense</name>
    <dbReference type="NCBI Taxonomy" id="907463"/>
    <lineage>
        <taxon>Bacteria</taxon>
        <taxon>Bacillati</taxon>
        <taxon>Actinomycetota</taxon>
        <taxon>Actinomycetes</taxon>
        <taxon>Pseudonocardiales</taxon>
        <taxon>Pseudonocardiaceae</taxon>
        <taxon>Longimycelium</taxon>
    </lineage>
</organism>
<dbReference type="EMBL" id="BMMK01000002">
    <property type="protein sequence ID" value="GGM40034.1"/>
    <property type="molecule type" value="Genomic_DNA"/>
</dbReference>
<comment type="caution">
    <text evidence="1">The sequence shown here is derived from an EMBL/GenBank/DDBJ whole genome shotgun (WGS) entry which is preliminary data.</text>
</comment>